<evidence type="ECO:0000256" key="6">
    <source>
        <dbReference type="ARBA" id="ARBA00044798"/>
    </source>
</evidence>
<dbReference type="PANTHER" id="PTHR15654:SF2">
    <property type="entry name" value="COILED-COIL DOMAIN-CONTAINING PROTEIN 113"/>
    <property type="match status" value="1"/>
</dbReference>
<keyword evidence="3 7" id="KW-0175">Coiled coil</keyword>
<feature type="region of interest" description="Disordered" evidence="8">
    <location>
        <begin position="323"/>
        <end position="347"/>
    </location>
</feature>
<evidence type="ECO:0000256" key="3">
    <source>
        <dbReference type="ARBA" id="ARBA00023054"/>
    </source>
</evidence>
<sequence length="347" mass="39525">MEEDSFQTLATALAELQQKNAGLLQENRLLADSLARLPPDALRPHPQLLPEQTGKKLSKKLTSSQKLTIAQKEADDLWADIEGKKKSSALELERGQAEIDTMEAEIADLRKESFEFRQQIIVGAQSLRTSKIMAEKVRKYFEGKLLQKSTLLDKLMLKNSGLVQQLRKTEHQLTHRQDAGETLDGVDYQQLQIENQQFLEKIDQRNKQLLELKLNAVLTQQALNNLKKKLRQTTAEGEATRHGIETRLEAVARISEETTRVRKARNKAANYNRILTAHNQNQDSNRPQVLDYIKQKATLYELEKQVANWERKVEIAEALLRQQRTASTTSTPVRLSSTPLASTAMLR</sequence>
<name>A0ABQ8UE12_9EUKA</name>
<evidence type="ECO:0000256" key="5">
    <source>
        <dbReference type="ARBA" id="ARBA00044506"/>
    </source>
</evidence>
<reference evidence="10" key="1">
    <citation type="journal article" date="2022" name="bioRxiv">
        <title>Genomics of Preaxostyla Flagellates Illuminates Evolutionary Transitions and the Path Towards Mitochondrial Loss.</title>
        <authorList>
            <person name="Novak L.V.F."/>
            <person name="Treitli S.C."/>
            <person name="Pyrih J."/>
            <person name="Halakuc P."/>
            <person name="Pipaliya S.V."/>
            <person name="Vacek V."/>
            <person name="Brzon O."/>
            <person name="Soukal P."/>
            <person name="Eme L."/>
            <person name="Dacks J.B."/>
            <person name="Karnkowska A."/>
            <person name="Elias M."/>
            <person name="Hampl V."/>
        </authorList>
    </citation>
    <scope>NUCLEOTIDE SEQUENCE</scope>
    <source>
        <strain evidence="10">RCP-MX</strain>
    </source>
</reference>
<feature type="coiled-coil region" evidence="7">
    <location>
        <begin position="85"/>
        <end position="119"/>
    </location>
</feature>
<comment type="caution">
    <text evidence="10">The sequence shown here is derived from an EMBL/GenBank/DDBJ whole genome shotgun (WGS) entry which is preliminary data.</text>
</comment>
<gene>
    <name evidence="10" type="ORF">PAPYR_10045</name>
</gene>
<keyword evidence="10" id="KW-0969">Cilium</keyword>
<feature type="coiled-coil region" evidence="7">
    <location>
        <begin position="152"/>
        <end position="236"/>
    </location>
</feature>
<dbReference type="InterPro" id="IPR051885">
    <property type="entry name" value="CC_CF"/>
</dbReference>
<keyword evidence="4" id="KW-0966">Cell projection</keyword>
<evidence type="ECO:0000256" key="1">
    <source>
        <dbReference type="ARBA" id="ARBA00004138"/>
    </source>
</evidence>
<keyword evidence="10" id="KW-0282">Flagellum</keyword>
<keyword evidence="2" id="KW-0970">Cilium biogenesis/degradation</keyword>
<dbReference type="Proteomes" id="UP001141327">
    <property type="component" value="Unassembled WGS sequence"/>
</dbReference>
<evidence type="ECO:0000256" key="4">
    <source>
        <dbReference type="ARBA" id="ARBA00023273"/>
    </source>
</evidence>
<feature type="compositionally biased region" description="Polar residues" evidence="8">
    <location>
        <begin position="323"/>
        <end position="341"/>
    </location>
</feature>
<dbReference type="EMBL" id="JAPMOS010000121">
    <property type="protein sequence ID" value="KAJ4455070.1"/>
    <property type="molecule type" value="Genomic_DNA"/>
</dbReference>
<dbReference type="Pfam" id="PF13870">
    <property type="entry name" value="CCDC113_CCDC96_CC"/>
    <property type="match status" value="1"/>
</dbReference>
<dbReference type="PANTHER" id="PTHR15654">
    <property type="entry name" value="COILED-COIL DOMAIN-CONTAINING PROTEIN 113-RELATED"/>
    <property type="match status" value="1"/>
</dbReference>
<evidence type="ECO:0000313" key="10">
    <source>
        <dbReference type="EMBL" id="KAJ4455070.1"/>
    </source>
</evidence>
<evidence type="ECO:0000256" key="8">
    <source>
        <dbReference type="SAM" id="MobiDB-lite"/>
    </source>
</evidence>
<comment type="subcellular location">
    <subcellularLocation>
        <location evidence="1">Cell projection</location>
        <location evidence="1">Cilium</location>
    </subcellularLocation>
</comment>
<feature type="coiled-coil region" evidence="7">
    <location>
        <begin position="6"/>
        <end position="33"/>
    </location>
</feature>
<protein>
    <recommendedName>
        <fullName evidence="6">Cilia- and flagella-associated protein 263</fullName>
    </recommendedName>
</protein>
<accession>A0ABQ8UE12</accession>
<evidence type="ECO:0000313" key="11">
    <source>
        <dbReference type="Proteomes" id="UP001141327"/>
    </source>
</evidence>
<feature type="domain" description="CCDC113/CCDC96 coiled-coil" evidence="9">
    <location>
        <begin position="147"/>
        <end position="320"/>
    </location>
</feature>
<dbReference type="InterPro" id="IPR025254">
    <property type="entry name" value="CCDC113/CCDC96_CC"/>
</dbReference>
<evidence type="ECO:0000256" key="7">
    <source>
        <dbReference type="SAM" id="Coils"/>
    </source>
</evidence>
<evidence type="ECO:0000259" key="9">
    <source>
        <dbReference type="Pfam" id="PF13870"/>
    </source>
</evidence>
<keyword evidence="11" id="KW-1185">Reference proteome</keyword>
<comment type="similarity">
    <text evidence="5">Belongs to the CFAP263 family.</text>
</comment>
<evidence type="ECO:0000256" key="2">
    <source>
        <dbReference type="ARBA" id="ARBA00022794"/>
    </source>
</evidence>
<proteinExistence type="inferred from homology"/>
<organism evidence="10 11">
    <name type="scientific">Paratrimastix pyriformis</name>
    <dbReference type="NCBI Taxonomy" id="342808"/>
    <lineage>
        <taxon>Eukaryota</taxon>
        <taxon>Metamonada</taxon>
        <taxon>Preaxostyla</taxon>
        <taxon>Paratrimastigidae</taxon>
        <taxon>Paratrimastix</taxon>
    </lineage>
</organism>